<gene>
    <name evidence="2" type="ORF">JK363_16315</name>
</gene>
<accession>A0ABS1NDQ7</accession>
<name>A0ABS1NDQ7_9ACTN</name>
<dbReference type="EMBL" id="JAERRF010000008">
    <property type="protein sequence ID" value="MBL1098208.1"/>
    <property type="molecule type" value="Genomic_DNA"/>
</dbReference>
<keyword evidence="3" id="KW-1185">Reference proteome</keyword>
<evidence type="ECO:0000256" key="1">
    <source>
        <dbReference type="SAM" id="MobiDB-lite"/>
    </source>
</evidence>
<comment type="caution">
    <text evidence="2">The sequence shown here is derived from an EMBL/GenBank/DDBJ whole genome shotgun (WGS) entry which is preliminary data.</text>
</comment>
<dbReference type="RefSeq" id="WP_201875616.1">
    <property type="nucleotide sequence ID" value="NZ_JAERRF010000008.1"/>
</dbReference>
<feature type="region of interest" description="Disordered" evidence="1">
    <location>
        <begin position="148"/>
        <end position="200"/>
    </location>
</feature>
<organism evidence="2 3">
    <name type="scientific">Streptomyces coffeae</name>
    <dbReference type="NCBI Taxonomy" id="621382"/>
    <lineage>
        <taxon>Bacteria</taxon>
        <taxon>Bacillati</taxon>
        <taxon>Actinomycetota</taxon>
        <taxon>Actinomycetes</taxon>
        <taxon>Kitasatosporales</taxon>
        <taxon>Streptomycetaceae</taxon>
        <taxon>Streptomyces</taxon>
    </lineage>
</organism>
<reference evidence="2 3" key="1">
    <citation type="submission" date="2021-01" db="EMBL/GenBank/DDBJ databases">
        <title>WGS of actinomycetes isolated from Thailand.</title>
        <authorList>
            <person name="Thawai C."/>
        </authorList>
    </citation>
    <scope>NUCLEOTIDE SEQUENCE [LARGE SCALE GENOMIC DNA]</scope>
    <source>
        <strain evidence="2 3">CA1R205</strain>
    </source>
</reference>
<evidence type="ECO:0008006" key="4">
    <source>
        <dbReference type="Google" id="ProtNLM"/>
    </source>
</evidence>
<evidence type="ECO:0000313" key="2">
    <source>
        <dbReference type="EMBL" id="MBL1098208.1"/>
    </source>
</evidence>
<evidence type="ECO:0000313" key="3">
    <source>
        <dbReference type="Proteomes" id="UP000634229"/>
    </source>
</evidence>
<sequence>MGALSHVRQRPGRPLLAVAVSVAAVVAVTGCDRKDNGVSSIVVAVTTDKVASRALEKGGVDVRWMTCNADLKGGRTAGASSSGDHNRERNEGIGIDASVDCRGETESDKDIKVSGKVTFVRKNQCVRGHLTASVDGHRAFEARVIGECDDGRDDDRGSGRDKDRGNDRNDGRNDDRGSRRPEPHQSYPLDHRTAQSTQGK</sequence>
<proteinExistence type="predicted"/>
<dbReference type="Proteomes" id="UP000634229">
    <property type="component" value="Unassembled WGS sequence"/>
</dbReference>
<feature type="compositionally biased region" description="Basic and acidic residues" evidence="1">
    <location>
        <begin position="153"/>
        <end position="193"/>
    </location>
</feature>
<protein>
    <recommendedName>
        <fullName evidence="4">Lipoprotein</fullName>
    </recommendedName>
</protein>